<evidence type="ECO:0000256" key="4">
    <source>
        <dbReference type="ARBA" id="ARBA00023125"/>
    </source>
</evidence>
<dbReference type="PANTHER" id="PTHR35807">
    <property type="entry name" value="TRANSCRIPTIONAL REGULATOR REDD-RELATED"/>
    <property type="match status" value="1"/>
</dbReference>
<comment type="similarity">
    <text evidence="1">Belongs to the AfsR/DnrI/RedD regulatory family.</text>
</comment>
<feature type="DNA-binding region" description="OmpR/PhoB-type" evidence="6">
    <location>
        <begin position="4"/>
        <end position="106"/>
    </location>
</feature>
<evidence type="ECO:0000256" key="1">
    <source>
        <dbReference type="ARBA" id="ARBA00005820"/>
    </source>
</evidence>
<dbReference type="Pfam" id="PF00486">
    <property type="entry name" value="Trans_reg_C"/>
    <property type="match status" value="1"/>
</dbReference>
<dbReference type="InterPro" id="IPR051677">
    <property type="entry name" value="AfsR-DnrI-RedD_regulator"/>
</dbReference>
<dbReference type="Gene3D" id="1.25.40.10">
    <property type="entry name" value="Tetratricopeptide repeat domain"/>
    <property type="match status" value="1"/>
</dbReference>
<evidence type="ECO:0000256" key="2">
    <source>
        <dbReference type="ARBA" id="ARBA00023012"/>
    </source>
</evidence>
<protein>
    <recommendedName>
        <fullName evidence="7">OmpR/PhoB-type domain-containing protein</fullName>
    </recommendedName>
</protein>
<organism evidence="8 9">
    <name type="scientific">Streptomyces daqingensis</name>
    <dbReference type="NCBI Taxonomy" id="1472640"/>
    <lineage>
        <taxon>Bacteria</taxon>
        <taxon>Bacillati</taxon>
        <taxon>Actinomycetota</taxon>
        <taxon>Actinomycetes</taxon>
        <taxon>Kitasatosporales</taxon>
        <taxon>Streptomycetaceae</taxon>
        <taxon>Streptomyces</taxon>
    </lineage>
</organism>
<dbReference type="SMART" id="SM01043">
    <property type="entry name" value="BTAD"/>
    <property type="match status" value="1"/>
</dbReference>
<evidence type="ECO:0000256" key="3">
    <source>
        <dbReference type="ARBA" id="ARBA00023015"/>
    </source>
</evidence>
<dbReference type="Pfam" id="PF03704">
    <property type="entry name" value="BTAD"/>
    <property type="match status" value="1"/>
</dbReference>
<dbReference type="EMBL" id="BMMP01000023">
    <property type="protein sequence ID" value="GGO57167.1"/>
    <property type="molecule type" value="Genomic_DNA"/>
</dbReference>
<dbReference type="SMART" id="SM00862">
    <property type="entry name" value="Trans_reg_C"/>
    <property type="match status" value="1"/>
</dbReference>
<name>A0ABQ2MSU1_9ACTN</name>
<reference evidence="9" key="1">
    <citation type="journal article" date="2019" name="Int. J. Syst. Evol. Microbiol.">
        <title>The Global Catalogue of Microorganisms (GCM) 10K type strain sequencing project: providing services to taxonomists for standard genome sequencing and annotation.</title>
        <authorList>
            <consortium name="The Broad Institute Genomics Platform"/>
            <consortium name="The Broad Institute Genome Sequencing Center for Infectious Disease"/>
            <person name="Wu L."/>
            <person name="Ma J."/>
        </authorList>
    </citation>
    <scope>NUCLEOTIDE SEQUENCE [LARGE SCALE GENOMIC DNA]</scope>
    <source>
        <strain evidence="9">CGMCC 4.7178</strain>
    </source>
</reference>
<dbReference type="CDD" id="cd15831">
    <property type="entry name" value="BTAD"/>
    <property type="match status" value="1"/>
</dbReference>
<keyword evidence="3" id="KW-0805">Transcription regulation</keyword>
<dbReference type="InterPro" id="IPR001867">
    <property type="entry name" value="OmpR/PhoB-type_DNA-bd"/>
</dbReference>
<dbReference type="InterPro" id="IPR016032">
    <property type="entry name" value="Sig_transdc_resp-reg_C-effctor"/>
</dbReference>
<proteinExistence type="inferred from homology"/>
<dbReference type="InterPro" id="IPR005158">
    <property type="entry name" value="BTAD"/>
</dbReference>
<dbReference type="PROSITE" id="PS51755">
    <property type="entry name" value="OMPR_PHOB"/>
    <property type="match status" value="1"/>
</dbReference>
<dbReference type="Proteomes" id="UP000631535">
    <property type="component" value="Unassembled WGS sequence"/>
</dbReference>
<sequence>MGRDMVTQESSLSYHLLGPLRVLHGEREVPLPAAKLRILLASMLLRANQTVSMDELAADLWDENPPRGAHTTLRSYVMRLRRALCPSSDERLEPIRTLPGGYLMTVDDSQLDLLRFRSTLTMAQRMAAHGDHRRESALLREALGLWRGPALSNVPSDALHRDFVPGLAERRYSALEQRIDLDLKRGAHREIVVELRDALRTCPWREHFWAQLMLALYRQGRQAEALDAFRQVSERLRGELGIAAGSELRLLHQQILTNDPALNLPLRSTLTTPGDRHRNRLCRRAAVAAPRTC</sequence>
<feature type="domain" description="OmpR/PhoB-type" evidence="7">
    <location>
        <begin position="4"/>
        <end position="106"/>
    </location>
</feature>
<comment type="caution">
    <text evidence="8">The sequence shown here is derived from an EMBL/GenBank/DDBJ whole genome shotgun (WGS) entry which is preliminary data.</text>
</comment>
<dbReference type="InterPro" id="IPR036388">
    <property type="entry name" value="WH-like_DNA-bd_sf"/>
</dbReference>
<evidence type="ECO:0000256" key="6">
    <source>
        <dbReference type="PROSITE-ProRule" id="PRU01091"/>
    </source>
</evidence>
<dbReference type="PANTHER" id="PTHR35807:SF1">
    <property type="entry name" value="TRANSCRIPTIONAL REGULATOR REDD"/>
    <property type="match status" value="1"/>
</dbReference>
<keyword evidence="5" id="KW-0804">Transcription</keyword>
<gene>
    <name evidence="8" type="ORF">GCM10012287_52420</name>
</gene>
<keyword evidence="9" id="KW-1185">Reference proteome</keyword>
<evidence type="ECO:0000313" key="9">
    <source>
        <dbReference type="Proteomes" id="UP000631535"/>
    </source>
</evidence>
<evidence type="ECO:0000259" key="7">
    <source>
        <dbReference type="PROSITE" id="PS51755"/>
    </source>
</evidence>
<accession>A0ABQ2MSU1</accession>
<dbReference type="Gene3D" id="1.10.10.10">
    <property type="entry name" value="Winged helix-like DNA-binding domain superfamily/Winged helix DNA-binding domain"/>
    <property type="match status" value="1"/>
</dbReference>
<keyword evidence="4 6" id="KW-0238">DNA-binding</keyword>
<keyword evidence="2" id="KW-0902">Two-component regulatory system</keyword>
<dbReference type="SUPFAM" id="SSF48452">
    <property type="entry name" value="TPR-like"/>
    <property type="match status" value="1"/>
</dbReference>
<evidence type="ECO:0000256" key="5">
    <source>
        <dbReference type="ARBA" id="ARBA00023163"/>
    </source>
</evidence>
<dbReference type="SUPFAM" id="SSF46894">
    <property type="entry name" value="C-terminal effector domain of the bipartite response regulators"/>
    <property type="match status" value="1"/>
</dbReference>
<dbReference type="InterPro" id="IPR011990">
    <property type="entry name" value="TPR-like_helical_dom_sf"/>
</dbReference>
<evidence type="ECO:0000313" key="8">
    <source>
        <dbReference type="EMBL" id="GGO57167.1"/>
    </source>
</evidence>